<dbReference type="PANTHER" id="PTHR43708:SF1">
    <property type="entry name" value="GALACTOSE_LACTOSE METABOLISM REGULATORY PROTEIN GAL80"/>
    <property type="match status" value="1"/>
</dbReference>
<dbReference type="Pfam" id="PF22685">
    <property type="entry name" value="Gal80p_C-like"/>
    <property type="match status" value="1"/>
</dbReference>
<evidence type="ECO:0000313" key="4">
    <source>
        <dbReference type="Proteomes" id="UP000799778"/>
    </source>
</evidence>
<evidence type="ECO:0000259" key="1">
    <source>
        <dbReference type="Pfam" id="PF01408"/>
    </source>
</evidence>
<dbReference type="InterPro" id="IPR055080">
    <property type="entry name" value="Gal80p-like_C"/>
</dbReference>
<dbReference type="SUPFAM" id="SSF55347">
    <property type="entry name" value="Glyceraldehyde-3-phosphate dehydrogenase-like, C-terminal domain"/>
    <property type="match status" value="1"/>
</dbReference>
<dbReference type="GO" id="GO:0000166">
    <property type="term" value="F:nucleotide binding"/>
    <property type="evidence" value="ECO:0007669"/>
    <property type="project" value="InterPro"/>
</dbReference>
<feature type="domain" description="Gfo/Idh/MocA-like oxidoreductase N-terminal" evidence="1">
    <location>
        <begin position="8"/>
        <end position="138"/>
    </location>
</feature>
<reference evidence="3" key="1">
    <citation type="journal article" date="2020" name="Stud. Mycol.">
        <title>101 Dothideomycetes genomes: a test case for predicting lifestyles and emergence of pathogens.</title>
        <authorList>
            <person name="Haridas S."/>
            <person name="Albert R."/>
            <person name="Binder M."/>
            <person name="Bloem J."/>
            <person name="Labutti K."/>
            <person name="Salamov A."/>
            <person name="Andreopoulos B."/>
            <person name="Baker S."/>
            <person name="Barry K."/>
            <person name="Bills G."/>
            <person name="Bluhm B."/>
            <person name="Cannon C."/>
            <person name="Castanera R."/>
            <person name="Culley D."/>
            <person name="Daum C."/>
            <person name="Ezra D."/>
            <person name="Gonzalez J."/>
            <person name="Henrissat B."/>
            <person name="Kuo A."/>
            <person name="Liang C."/>
            <person name="Lipzen A."/>
            <person name="Lutzoni F."/>
            <person name="Magnuson J."/>
            <person name="Mondo S."/>
            <person name="Nolan M."/>
            <person name="Ohm R."/>
            <person name="Pangilinan J."/>
            <person name="Park H.-J."/>
            <person name="Ramirez L."/>
            <person name="Alfaro M."/>
            <person name="Sun H."/>
            <person name="Tritt A."/>
            <person name="Yoshinaga Y."/>
            <person name="Zwiers L.-H."/>
            <person name="Turgeon B."/>
            <person name="Goodwin S."/>
            <person name="Spatafora J."/>
            <person name="Crous P."/>
            <person name="Grigoriev I."/>
        </authorList>
    </citation>
    <scope>NUCLEOTIDE SEQUENCE</scope>
    <source>
        <strain evidence="3">CBS 175.79</strain>
    </source>
</reference>
<gene>
    <name evidence="3" type="ORF">BU24DRAFT_487291</name>
</gene>
<feature type="domain" description="Gal80p-like C-terminal" evidence="2">
    <location>
        <begin position="145"/>
        <end position="293"/>
    </location>
</feature>
<sequence length="386" mass="41399">MAPQKPLRTAIIGLSASASSSWAAVAHLPNILSPTGQTLFTLTALLNSSPTASKAAIQKFSLPQDTTHPISSPAHLAADPTISLVITNTRVDNHHATTLASIRAGKDAYIEWPIASTPDHIDDLVRAARESGARVAIGLQARWAPPVRALRDVVESERFGKWTSSRFVAYSNGTEVSEGLKYFTERKVGGNFVTILGGHSVDMVQSVIGDFAPDADAHLSNLYPTVTVRNNDGSTSTIQKDVPDIFVVQGHVSNAPHAAPNAISTFQLLQPSPFPGTPKLEWVISFERGEVRLVSQDSLALGTGTPYVEGATQPTIQTHDFETGEVGKVPWEWSAEEKEVGVRARSVGRSLRAFARGEKEGDGWVGIEEAAGRARQVEGWLVKAGF</sequence>
<name>A0A6A5Y6A0_9PLEO</name>
<evidence type="ECO:0000313" key="3">
    <source>
        <dbReference type="EMBL" id="KAF2020733.1"/>
    </source>
</evidence>
<keyword evidence="4" id="KW-1185">Reference proteome</keyword>
<dbReference type="SUPFAM" id="SSF51735">
    <property type="entry name" value="NAD(P)-binding Rossmann-fold domains"/>
    <property type="match status" value="1"/>
</dbReference>
<dbReference type="PANTHER" id="PTHR43708">
    <property type="entry name" value="CONSERVED EXPRESSED OXIDOREDUCTASE (EUROFUNG)"/>
    <property type="match status" value="1"/>
</dbReference>
<dbReference type="GeneID" id="54290841"/>
<accession>A0A6A5Y6A0</accession>
<dbReference type="Pfam" id="PF01408">
    <property type="entry name" value="GFO_IDH_MocA"/>
    <property type="match status" value="1"/>
</dbReference>
<evidence type="ECO:0000259" key="2">
    <source>
        <dbReference type="Pfam" id="PF22685"/>
    </source>
</evidence>
<dbReference type="Gene3D" id="3.40.50.720">
    <property type="entry name" value="NAD(P)-binding Rossmann-like Domain"/>
    <property type="match status" value="1"/>
</dbReference>
<protein>
    <submittedName>
        <fullName evidence="3">Putative oxidoreductase</fullName>
    </submittedName>
</protein>
<dbReference type="OrthoDB" id="446809at2759"/>
<dbReference type="EMBL" id="ML978066">
    <property type="protein sequence ID" value="KAF2020733.1"/>
    <property type="molecule type" value="Genomic_DNA"/>
</dbReference>
<dbReference type="Gene3D" id="3.30.360.10">
    <property type="entry name" value="Dihydrodipicolinate Reductase, domain 2"/>
    <property type="match status" value="1"/>
</dbReference>
<dbReference type="AlphaFoldDB" id="A0A6A5Y6A0"/>
<proteinExistence type="predicted"/>
<dbReference type="InterPro" id="IPR000683">
    <property type="entry name" value="Gfo/Idh/MocA-like_OxRdtase_N"/>
</dbReference>
<organism evidence="3 4">
    <name type="scientific">Aaosphaeria arxii CBS 175.79</name>
    <dbReference type="NCBI Taxonomy" id="1450172"/>
    <lineage>
        <taxon>Eukaryota</taxon>
        <taxon>Fungi</taxon>
        <taxon>Dikarya</taxon>
        <taxon>Ascomycota</taxon>
        <taxon>Pezizomycotina</taxon>
        <taxon>Dothideomycetes</taxon>
        <taxon>Pleosporomycetidae</taxon>
        <taxon>Pleosporales</taxon>
        <taxon>Pleosporales incertae sedis</taxon>
        <taxon>Aaosphaeria</taxon>
    </lineage>
</organism>
<dbReference type="InterPro" id="IPR036291">
    <property type="entry name" value="NAD(P)-bd_dom_sf"/>
</dbReference>
<dbReference type="Proteomes" id="UP000799778">
    <property type="component" value="Unassembled WGS sequence"/>
</dbReference>
<dbReference type="RefSeq" id="XP_033389072.1">
    <property type="nucleotide sequence ID" value="XM_033533444.1"/>
</dbReference>
<dbReference type="InterPro" id="IPR051317">
    <property type="entry name" value="Gfo/Idh/MocA_oxidoreduct"/>
</dbReference>